<gene>
    <name evidence="1" type="ORF">OCL06_07180</name>
</gene>
<evidence type="ECO:0000313" key="1">
    <source>
        <dbReference type="EMBL" id="MCU7554377.1"/>
    </source>
</evidence>
<dbReference type="EMBL" id="JAOTJC010000006">
    <property type="protein sequence ID" value="MCU7554377.1"/>
    <property type="molecule type" value="Genomic_DNA"/>
</dbReference>
<organism evidence="1 2">
    <name type="scientific">Alteromonas salexigens</name>
    <dbReference type="NCBI Taxonomy" id="2982530"/>
    <lineage>
        <taxon>Bacteria</taxon>
        <taxon>Pseudomonadati</taxon>
        <taxon>Pseudomonadota</taxon>
        <taxon>Gammaproteobacteria</taxon>
        <taxon>Alteromonadales</taxon>
        <taxon>Alteromonadaceae</taxon>
        <taxon>Alteromonas/Salinimonas group</taxon>
        <taxon>Alteromonas</taxon>
    </lineage>
</organism>
<protein>
    <submittedName>
        <fullName evidence="1">Uncharacterized protein</fullName>
    </submittedName>
</protein>
<comment type="caution">
    <text evidence="1">The sequence shown here is derived from an EMBL/GenBank/DDBJ whole genome shotgun (WGS) entry which is preliminary data.</text>
</comment>
<keyword evidence="2" id="KW-1185">Reference proteome</keyword>
<accession>A0ABT2VM38</accession>
<reference evidence="2" key="1">
    <citation type="submission" date="2023-07" db="EMBL/GenBank/DDBJ databases">
        <title>Study on multiphase classification of strain Alteromonas salexigens isolated from the Yellow Sea.</title>
        <authorList>
            <person name="Sun L."/>
        </authorList>
    </citation>
    <scope>NUCLEOTIDE SEQUENCE [LARGE SCALE GENOMIC DNA]</scope>
    <source>
        <strain evidence="2">ASW11-19</strain>
    </source>
</reference>
<name>A0ABT2VM38_9ALTE</name>
<dbReference type="Proteomes" id="UP001209257">
    <property type="component" value="Unassembled WGS sequence"/>
</dbReference>
<evidence type="ECO:0000313" key="2">
    <source>
        <dbReference type="Proteomes" id="UP001209257"/>
    </source>
</evidence>
<proteinExistence type="predicted"/>
<sequence>MAEMFSNKGDEPNCIVMLAVVIKVIGIQRVGDKTAGEIGITPAGAQYKEIVSESRGKFRLFCMELDGIIDGVGSQEDQQGGAHPAAINL</sequence>
<dbReference type="RefSeq" id="WP_262993131.1">
    <property type="nucleotide sequence ID" value="NZ_JAOTJC010000006.1"/>
</dbReference>